<dbReference type="PATRIC" id="fig|1429043.3.peg.3573"/>
<feature type="transmembrane region" description="Helical" evidence="8">
    <location>
        <begin position="58"/>
        <end position="76"/>
    </location>
</feature>
<feature type="transmembrane region" description="Helical" evidence="8">
    <location>
        <begin position="173"/>
        <end position="193"/>
    </location>
</feature>
<dbReference type="PANTHER" id="PTHR33362">
    <property type="entry name" value="SIALIC ACID TRAP TRANSPORTER PERMEASE PROTEIN SIAT-RELATED"/>
    <property type="match status" value="1"/>
</dbReference>
<evidence type="ECO:0000259" key="9">
    <source>
        <dbReference type="Pfam" id="PF04290"/>
    </source>
</evidence>
<feature type="transmembrane region" description="Helical" evidence="8">
    <location>
        <begin position="141"/>
        <end position="161"/>
    </location>
</feature>
<feature type="transmembrane region" description="Helical" evidence="8">
    <location>
        <begin position="520"/>
        <end position="550"/>
    </location>
</feature>
<gene>
    <name evidence="11" type="ORF">X474_16870</name>
</gene>
<feature type="transmembrane region" description="Helical" evidence="8">
    <location>
        <begin position="12"/>
        <end position="38"/>
    </location>
</feature>
<dbReference type="Proteomes" id="UP000032233">
    <property type="component" value="Unassembled WGS sequence"/>
</dbReference>
<keyword evidence="4" id="KW-0997">Cell inner membrane</keyword>
<accession>A0A0D2HQW3</accession>
<dbReference type="InterPro" id="IPR004681">
    <property type="entry name" value="TRAP_DctM"/>
</dbReference>
<name>A0A0D2HQW3_9BACT</name>
<feature type="transmembrane region" description="Helical" evidence="8">
    <location>
        <begin position="259"/>
        <end position="280"/>
    </location>
</feature>
<keyword evidence="5 8" id="KW-0812">Transmembrane</keyword>
<dbReference type="GO" id="GO:0005886">
    <property type="term" value="C:plasma membrane"/>
    <property type="evidence" value="ECO:0007669"/>
    <property type="project" value="UniProtKB-SubCell"/>
</dbReference>
<dbReference type="InterPro" id="IPR055348">
    <property type="entry name" value="DctQ"/>
</dbReference>
<evidence type="ECO:0000313" key="12">
    <source>
        <dbReference type="Proteomes" id="UP000032233"/>
    </source>
</evidence>
<keyword evidence="2" id="KW-0813">Transport</keyword>
<evidence type="ECO:0000256" key="1">
    <source>
        <dbReference type="ARBA" id="ARBA00004429"/>
    </source>
</evidence>
<feature type="transmembrane region" description="Helical" evidence="8">
    <location>
        <begin position="420"/>
        <end position="443"/>
    </location>
</feature>
<feature type="domain" description="Tripartite ATP-independent periplasmic transporters DctQ component" evidence="9">
    <location>
        <begin position="34"/>
        <end position="157"/>
    </location>
</feature>
<feature type="transmembrane region" description="Helical" evidence="8">
    <location>
        <begin position="380"/>
        <end position="399"/>
    </location>
</feature>
<evidence type="ECO:0000313" key="11">
    <source>
        <dbReference type="EMBL" id="KIX12868.1"/>
    </source>
</evidence>
<dbReference type="GO" id="GO:0022857">
    <property type="term" value="F:transmembrane transporter activity"/>
    <property type="evidence" value="ECO:0007669"/>
    <property type="project" value="TreeGrafter"/>
</dbReference>
<evidence type="ECO:0000259" key="10">
    <source>
        <dbReference type="Pfam" id="PF06808"/>
    </source>
</evidence>
<feature type="transmembrane region" description="Helical" evidence="8">
    <location>
        <begin position="600"/>
        <end position="628"/>
    </location>
</feature>
<evidence type="ECO:0000256" key="3">
    <source>
        <dbReference type="ARBA" id="ARBA00022475"/>
    </source>
</evidence>
<protein>
    <submittedName>
        <fullName evidence="11">C4-dicarboxylate ABC transporter permease</fullName>
    </submittedName>
</protein>
<dbReference type="NCBIfam" id="TIGR00786">
    <property type="entry name" value="dctM"/>
    <property type="match status" value="1"/>
</dbReference>
<feature type="transmembrane region" description="Helical" evidence="8">
    <location>
        <begin position="479"/>
        <end position="500"/>
    </location>
</feature>
<evidence type="ECO:0000256" key="5">
    <source>
        <dbReference type="ARBA" id="ARBA00022692"/>
    </source>
</evidence>
<feature type="domain" description="TRAP C4-dicarboxylate transport system permease DctM subunit" evidence="10">
    <location>
        <begin position="210"/>
        <end position="624"/>
    </location>
</feature>
<feature type="transmembrane region" description="Helical" evidence="8">
    <location>
        <begin position="97"/>
        <end position="121"/>
    </location>
</feature>
<dbReference type="InterPro" id="IPR010656">
    <property type="entry name" value="DctM"/>
</dbReference>
<comment type="subcellular location">
    <subcellularLocation>
        <location evidence="1">Cell inner membrane</location>
        <topology evidence="1">Multi-pass membrane protein</topology>
    </subcellularLocation>
</comment>
<keyword evidence="3" id="KW-1003">Cell membrane</keyword>
<dbReference type="InParanoid" id="A0A0D2HQW3"/>
<feature type="transmembrane region" description="Helical" evidence="8">
    <location>
        <begin position="342"/>
        <end position="368"/>
    </location>
</feature>
<evidence type="ECO:0000256" key="8">
    <source>
        <dbReference type="SAM" id="Phobius"/>
    </source>
</evidence>
<dbReference type="Pfam" id="PF06808">
    <property type="entry name" value="DctM"/>
    <property type="match status" value="1"/>
</dbReference>
<keyword evidence="7 8" id="KW-0472">Membrane</keyword>
<dbReference type="AlphaFoldDB" id="A0A0D2HQW3"/>
<comment type="caution">
    <text evidence="11">The sequence shown here is derived from an EMBL/GenBank/DDBJ whole genome shotgun (WGS) entry which is preliminary data.</text>
</comment>
<evidence type="ECO:0000256" key="2">
    <source>
        <dbReference type="ARBA" id="ARBA00022448"/>
    </source>
</evidence>
<sequence length="633" mass="68622">MNMVTNNLWRRYCVLTDFLVSKAFFLAVGCLVLMVIPITLDVILRSVSNLAISGTIEIEELLMLMLVFLSLAGPQLRHDHIDMDFFFPHFPKFLQRLLFVFHWALSLILIALLMFEVLAVALERMEQPHFTEVFLITIYPFYFIAAGGLLLLIMALIKCLGKAIAECIDNRSYLAVCLGLCLPVLVYLLPWLLEDTALSWNYLLTGSTGFLALIVLLILRMPIGYAMMLIGVVGLMLINPDHLSPLQMMGLGAPQTAMSYTMSVVPLFILMGELALYSGISSDLFEAASKWLQRLPGGLAIASVAGCAGFAAICGDSFATAMTMSSVALPEMKSRNYNNGMACAALASGGTLGILIPPSVGFIFYAIITEESLGKLFMAGVIPGILLATLFCVVLYMLARIRPELAPIGQKYPLSEKLRSLKGVLPMLGLVVFVLGGMLAGAFSPTEAGAVGAAGTFALAVVTRRLSWKGFIAALKSSVNMTSKLMLIMIGVNLFGYFMAATQIPTELANVIKGITTSKYLVFAMVVLLYILLGCMLNVIPMILLTLPAIYPTIQALGFDPIWFGVVTVLLMEMGQITPPMGLVVFAISGMPDGAPMAEIFKYVVLFVGCMLLVVALLTAFPQIALFLPNTLI</sequence>
<proteinExistence type="predicted"/>
<dbReference type="PANTHER" id="PTHR33362:SF5">
    <property type="entry name" value="C4-DICARBOXYLATE TRAP TRANSPORTER LARGE PERMEASE PROTEIN DCTM"/>
    <property type="match status" value="1"/>
</dbReference>
<organism evidence="11 12">
    <name type="scientific">Dethiosulfatarculus sandiegensis</name>
    <dbReference type="NCBI Taxonomy" id="1429043"/>
    <lineage>
        <taxon>Bacteria</taxon>
        <taxon>Pseudomonadati</taxon>
        <taxon>Thermodesulfobacteriota</taxon>
        <taxon>Desulfarculia</taxon>
        <taxon>Desulfarculales</taxon>
        <taxon>Desulfarculaceae</taxon>
        <taxon>Dethiosulfatarculus</taxon>
    </lineage>
</organism>
<evidence type="ECO:0000256" key="7">
    <source>
        <dbReference type="ARBA" id="ARBA00023136"/>
    </source>
</evidence>
<dbReference type="RefSeq" id="WP_052515258.1">
    <property type="nucleotide sequence ID" value="NZ_AZAC01000022.1"/>
</dbReference>
<reference evidence="11 12" key="1">
    <citation type="submission" date="2013-11" db="EMBL/GenBank/DDBJ databases">
        <title>Metagenomic analysis of a methanogenic consortium involved in long chain n-alkane degradation.</title>
        <authorList>
            <person name="Davidova I.A."/>
            <person name="Callaghan A.V."/>
            <person name="Wawrik B."/>
            <person name="Pruitt S."/>
            <person name="Marks C."/>
            <person name="Duncan K.E."/>
            <person name="Suflita J.M."/>
        </authorList>
    </citation>
    <scope>NUCLEOTIDE SEQUENCE [LARGE SCALE GENOMIC DNA]</scope>
    <source>
        <strain evidence="11 12">SPR</strain>
    </source>
</reference>
<dbReference type="OrthoDB" id="9785600at2"/>
<keyword evidence="6 8" id="KW-1133">Transmembrane helix</keyword>
<evidence type="ECO:0000256" key="6">
    <source>
        <dbReference type="ARBA" id="ARBA00022989"/>
    </source>
</evidence>
<dbReference type="Pfam" id="PF04290">
    <property type="entry name" value="DctQ"/>
    <property type="match status" value="1"/>
</dbReference>
<dbReference type="STRING" id="1429043.X474_16870"/>
<keyword evidence="12" id="KW-1185">Reference proteome</keyword>
<feature type="transmembrane region" description="Helical" evidence="8">
    <location>
        <begin position="213"/>
        <end position="238"/>
    </location>
</feature>
<dbReference type="EMBL" id="AZAC01000022">
    <property type="protein sequence ID" value="KIX12868.1"/>
    <property type="molecule type" value="Genomic_DNA"/>
</dbReference>
<evidence type="ECO:0000256" key="4">
    <source>
        <dbReference type="ARBA" id="ARBA00022519"/>
    </source>
</evidence>